<feature type="region of interest" description="Disordered" evidence="7">
    <location>
        <begin position="133"/>
        <end position="153"/>
    </location>
</feature>
<evidence type="ECO:0000259" key="8">
    <source>
        <dbReference type="PROSITE" id="PS51705"/>
    </source>
</evidence>
<evidence type="ECO:0000256" key="5">
    <source>
        <dbReference type="HAMAP-Rule" id="MF_00900"/>
    </source>
</evidence>
<keyword evidence="1" id="KW-0479">Metal-binding</keyword>
<dbReference type="PRINTS" id="PR00326">
    <property type="entry name" value="GTP1OBG"/>
</dbReference>
<dbReference type="PANTHER" id="PTHR10229">
    <property type="entry name" value="GTP-BINDING PROTEIN HFLX"/>
    <property type="match status" value="1"/>
</dbReference>
<evidence type="ECO:0000313" key="10">
    <source>
        <dbReference type="Proteomes" id="UP000831495"/>
    </source>
</evidence>
<evidence type="ECO:0000256" key="3">
    <source>
        <dbReference type="ARBA" id="ARBA00022842"/>
    </source>
</evidence>
<evidence type="ECO:0000256" key="4">
    <source>
        <dbReference type="ARBA" id="ARBA00023134"/>
    </source>
</evidence>
<dbReference type="EMBL" id="CP093366">
    <property type="protein sequence ID" value="UQS82245.1"/>
    <property type="molecule type" value="Genomic_DNA"/>
</dbReference>
<reference evidence="9" key="1">
    <citation type="journal article" date="2022" name="Int. J. Syst. Evol. Microbiol.">
        <title>Apilactobacillus apisilvae sp. nov., Nicolia spurrieriana gen. nov. sp. nov., Bombilactobacillus folatiphilus sp. nov. and Bombilactobacillus thymidiniphilus sp. nov., four new lactic acid bacterial isolates from stingless bees Tetragonula carbonaria and Austroplebeia australis.</title>
        <authorList>
            <person name="Oliphant S.A."/>
            <person name="Watson-Haigh N.S."/>
            <person name="Sumby K.M."/>
            <person name="Gardner J."/>
            <person name="Groom S."/>
            <person name="Jiranek V."/>
        </authorList>
    </citation>
    <scope>NUCLEOTIDE SEQUENCE</scope>
    <source>
        <strain evidence="9">SG4_D2</strain>
    </source>
</reference>
<keyword evidence="2 5" id="KW-0547">Nucleotide-binding</keyword>
<dbReference type="Gene3D" id="6.10.250.2860">
    <property type="match status" value="1"/>
</dbReference>
<dbReference type="PIRSF" id="PIRSF006809">
    <property type="entry name" value="GTP-binding_hflX_prd"/>
    <property type="match status" value="1"/>
</dbReference>
<feature type="domain" description="Hflx-type G" evidence="8">
    <location>
        <begin position="195"/>
        <end position="363"/>
    </location>
</feature>
<keyword evidence="6" id="KW-0175">Coiled coil</keyword>
<proteinExistence type="inferred from homology"/>
<protein>
    <recommendedName>
        <fullName evidence="5">GTPase HflX</fullName>
    </recommendedName>
    <alternativeName>
        <fullName evidence="5">GTP-binding protein HflX</fullName>
    </alternativeName>
</protein>
<evidence type="ECO:0000313" key="9">
    <source>
        <dbReference type="EMBL" id="UQS82245.1"/>
    </source>
</evidence>
<sequence length="430" mass="48512">MSEPIPVIVSGVSHLQTDFTDSMRELKQLALADQLKPVQEFTQMLELVNHKTYFGQGKVQELKQLAQYHQVDLILVNDELTPAQLRNLEKDTKLHFLDRTELILQVFSQRAHSRQAQLQVAIAQLQYQLPRVHPSGNPLDQQRGGGLANRGTGESQLELDRRVIKQRITKLKHELKQLQKALTTQSKRRRQSQLPQVALVGYTNAGKSTTLNGVLDYTKQTTAKQVGVKDQLFATLDTSVRTIKPPAKARFLLSDTVGFINKLPHKLIAAFRSTLAEAQNADLLVQVVDYADANHEQMIDVTQQTLAEIGIHDKPMIFAYNKADQVTHEPAQIKGNTIYYSAKRLQDIALLIQLIEQTLSRDYVQIAVVIPYACGDIVNQIQANLTIQEQYFTAKGTYYRLQVARSQAAQLQPYEIALTDKPMAISSFHQ</sequence>
<dbReference type="Pfam" id="PF01926">
    <property type="entry name" value="MMR_HSR1"/>
    <property type="match status" value="1"/>
</dbReference>
<dbReference type="Gene3D" id="3.40.50.300">
    <property type="entry name" value="P-loop containing nucleotide triphosphate hydrolases"/>
    <property type="match status" value="1"/>
</dbReference>
<keyword evidence="4 5" id="KW-0342">GTP-binding</keyword>
<dbReference type="HAMAP" id="MF_00900">
    <property type="entry name" value="GTPase_HflX"/>
    <property type="match status" value="1"/>
</dbReference>
<dbReference type="CDD" id="cd01878">
    <property type="entry name" value="HflX"/>
    <property type="match status" value="1"/>
</dbReference>
<dbReference type="SUPFAM" id="SSF52540">
    <property type="entry name" value="P-loop containing nucleoside triphosphate hydrolases"/>
    <property type="match status" value="1"/>
</dbReference>
<dbReference type="InterPro" id="IPR032305">
    <property type="entry name" value="GTP-bd_M"/>
</dbReference>
<dbReference type="InterPro" id="IPR042108">
    <property type="entry name" value="GTPase_HflX_N_sf"/>
</dbReference>
<evidence type="ECO:0000256" key="2">
    <source>
        <dbReference type="ARBA" id="ARBA00022741"/>
    </source>
</evidence>
<organism evidence="9 10">
    <name type="scientific">Bombilactobacillus folatiphilus</name>
    <dbReference type="NCBI Taxonomy" id="2923362"/>
    <lineage>
        <taxon>Bacteria</taxon>
        <taxon>Bacillati</taxon>
        <taxon>Bacillota</taxon>
        <taxon>Bacilli</taxon>
        <taxon>Lactobacillales</taxon>
        <taxon>Lactobacillaceae</taxon>
        <taxon>Bombilactobacillus</taxon>
    </lineage>
</organism>
<keyword evidence="10" id="KW-1185">Reference proteome</keyword>
<dbReference type="InterPro" id="IPR027417">
    <property type="entry name" value="P-loop_NTPase"/>
</dbReference>
<dbReference type="InterPro" id="IPR006073">
    <property type="entry name" value="GTP-bd"/>
</dbReference>
<dbReference type="InterPro" id="IPR016496">
    <property type="entry name" value="GTPase_HflX"/>
</dbReference>
<comment type="subunit">
    <text evidence="5">Monomer. Associates with the 50S ribosomal subunit.</text>
</comment>
<dbReference type="Pfam" id="PF13167">
    <property type="entry name" value="GTP-bdg_N"/>
    <property type="match status" value="1"/>
</dbReference>
<dbReference type="PANTHER" id="PTHR10229:SF4">
    <property type="entry name" value="GTPASE HFLX"/>
    <property type="match status" value="1"/>
</dbReference>
<feature type="coiled-coil region" evidence="6">
    <location>
        <begin position="161"/>
        <end position="188"/>
    </location>
</feature>
<evidence type="ECO:0000256" key="1">
    <source>
        <dbReference type="ARBA" id="ARBA00022723"/>
    </source>
</evidence>
<dbReference type="RefSeq" id="WP_249514515.1">
    <property type="nucleotide sequence ID" value="NZ_CP093366.1"/>
</dbReference>
<evidence type="ECO:0000256" key="7">
    <source>
        <dbReference type="SAM" id="MobiDB-lite"/>
    </source>
</evidence>
<evidence type="ECO:0000256" key="6">
    <source>
        <dbReference type="SAM" id="Coils"/>
    </source>
</evidence>
<comment type="similarity">
    <text evidence="5">Belongs to the TRAFAC class OBG-HflX-like GTPase superfamily. HflX GTPase family.</text>
</comment>
<keyword evidence="5" id="KW-0963">Cytoplasm</keyword>
<gene>
    <name evidence="5 9" type="primary">hflX</name>
    <name evidence="9" type="ORF">MOO45_00695</name>
</gene>
<comment type="function">
    <text evidence="5">GTPase that associates with the 50S ribosomal subunit and may have a role during protein synthesis or ribosome biogenesis.</text>
</comment>
<accession>A0ABY4P9E6</accession>
<comment type="subcellular location">
    <subcellularLocation>
        <location evidence="5">Cytoplasm</location>
    </subcellularLocation>
    <text evidence="5">May associate with membranes.</text>
</comment>
<dbReference type="InterPro" id="IPR025121">
    <property type="entry name" value="GTPase_HflX_N"/>
</dbReference>
<dbReference type="InterPro" id="IPR030394">
    <property type="entry name" value="G_HFLX_dom"/>
</dbReference>
<name>A0ABY4P9E6_9LACO</name>
<dbReference type="Proteomes" id="UP000831495">
    <property type="component" value="Chromosome"/>
</dbReference>
<dbReference type="NCBIfam" id="TIGR03156">
    <property type="entry name" value="GTP_HflX"/>
    <property type="match status" value="1"/>
</dbReference>
<dbReference type="Gene3D" id="3.40.50.11060">
    <property type="entry name" value="GTPase HflX, N-terminal domain"/>
    <property type="match status" value="1"/>
</dbReference>
<keyword evidence="3" id="KW-0460">Magnesium</keyword>
<dbReference type="Pfam" id="PF16360">
    <property type="entry name" value="GTP-bdg_M"/>
    <property type="match status" value="1"/>
</dbReference>
<dbReference type="PROSITE" id="PS51705">
    <property type="entry name" value="G_HFLX"/>
    <property type="match status" value="1"/>
</dbReference>